<dbReference type="CDD" id="cd00130">
    <property type="entry name" value="PAS"/>
    <property type="match status" value="1"/>
</dbReference>
<dbReference type="PROSITE" id="PS50109">
    <property type="entry name" value="HIS_KIN"/>
    <property type="match status" value="1"/>
</dbReference>
<keyword evidence="11" id="KW-1185">Reference proteome</keyword>
<keyword evidence="6" id="KW-0902">Two-component regulatory system</keyword>
<dbReference type="InterPro" id="IPR000014">
    <property type="entry name" value="PAS"/>
</dbReference>
<evidence type="ECO:0000259" key="7">
    <source>
        <dbReference type="PROSITE" id="PS50109"/>
    </source>
</evidence>
<dbReference type="EC" id="2.7.13.3" evidence="2"/>
<accession>A0A345E4C3</accession>
<evidence type="ECO:0000259" key="8">
    <source>
        <dbReference type="PROSITE" id="PS50112"/>
    </source>
</evidence>
<evidence type="ECO:0000259" key="9">
    <source>
        <dbReference type="PROSITE" id="PS50113"/>
    </source>
</evidence>
<dbReference type="InterPro" id="IPR036097">
    <property type="entry name" value="HisK_dim/P_sf"/>
</dbReference>
<dbReference type="OrthoDB" id="8127at2157"/>
<dbReference type="Pfam" id="PF08447">
    <property type="entry name" value="PAS_3"/>
    <property type="match status" value="1"/>
</dbReference>
<dbReference type="EMBL" id="CP031150">
    <property type="protein sequence ID" value="AXG07045.1"/>
    <property type="molecule type" value="Genomic_DNA"/>
</dbReference>
<evidence type="ECO:0000256" key="4">
    <source>
        <dbReference type="ARBA" id="ARBA00022679"/>
    </source>
</evidence>
<evidence type="ECO:0000256" key="2">
    <source>
        <dbReference type="ARBA" id="ARBA00012438"/>
    </source>
</evidence>
<evidence type="ECO:0000313" key="11">
    <source>
        <dbReference type="Proteomes" id="UP000253273"/>
    </source>
</evidence>
<dbReference type="InterPro" id="IPR013655">
    <property type="entry name" value="PAS_fold_3"/>
</dbReference>
<dbReference type="CDD" id="cd00082">
    <property type="entry name" value="HisKA"/>
    <property type="match status" value="1"/>
</dbReference>
<dbReference type="InterPro" id="IPR001610">
    <property type="entry name" value="PAC"/>
</dbReference>
<dbReference type="InterPro" id="IPR036890">
    <property type="entry name" value="HATPase_C_sf"/>
</dbReference>
<dbReference type="InterPro" id="IPR005467">
    <property type="entry name" value="His_kinase_dom"/>
</dbReference>
<dbReference type="InterPro" id="IPR035965">
    <property type="entry name" value="PAS-like_dom_sf"/>
</dbReference>
<sequence length="335" mass="36658">MDVLRRLGGELLFVNAAYEDVFGQSPETIRTDPSAFLDVVHDDDRDRVTLAMERASAGTAQQVEFRVDHASGMQLWVESHCKPVTDDDGTVQRVVGFTRDITERKTRERDLARKNETLDQFTSTVAHDLRNPLNVADGHLDIARRECESPHLETTARSLAQMNDLLEDLLTLARTGETIDELTAVDFADVVDASSSNVATMRTTVAVAGSARIRCDPSRLKEAMENLLRNAVEHGSAGNRSETGDAVEHNEASVRITAGVLPDRTGVYVEDDGARIPAAEQDRIFESGYTTLKAGTGFGLSIVEEIVEAHGWSIRARTGESGGARFEITGVEFVD</sequence>
<proteinExistence type="predicted"/>
<dbReference type="SMART" id="SM00388">
    <property type="entry name" value="HisKA"/>
    <property type="match status" value="1"/>
</dbReference>
<dbReference type="Pfam" id="PF02518">
    <property type="entry name" value="HATPase_c"/>
    <property type="match status" value="1"/>
</dbReference>
<dbReference type="Gene3D" id="1.10.287.130">
    <property type="match status" value="1"/>
</dbReference>
<feature type="domain" description="PAS" evidence="8">
    <location>
        <begin position="9"/>
        <end position="59"/>
    </location>
</feature>
<dbReference type="PROSITE" id="PS50113">
    <property type="entry name" value="PAC"/>
    <property type="match status" value="1"/>
</dbReference>
<dbReference type="InterPro" id="IPR003661">
    <property type="entry name" value="HisK_dim/P_dom"/>
</dbReference>
<evidence type="ECO:0000313" key="10">
    <source>
        <dbReference type="EMBL" id="AXG07045.1"/>
    </source>
</evidence>
<dbReference type="NCBIfam" id="TIGR00229">
    <property type="entry name" value="sensory_box"/>
    <property type="match status" value="1"/>
</dbReference>
<dbReference type="SMART" id="SM00086">
    <property type="entry name" value="PAC"/>
    <property type="match status" value="1"/>
</dbReference>
<keyword evidence="4" id="KW-0808">Transferase</keyword>
<dbReference type="AlphaFoldDB" id="A0A345E4C3"/>
<protein>
    <recommendedName>
        <fullName evidence="2">histidine kinase</fullName>
        <ecNumber evidence="2">2.7.13.3</ecNumber>
    </recommendedName>
</protein>
<dbReference type="SUPFAM" id="SSF55874">
    <property type="entry name" value="ATPase domain of HSP90 chaperone/DNA topoisomerase II/histidine kinase"/>
    <property type="match status" value="1"/>
</dbReference>
<dbReference type="Gene3D" id="3.30.450.20">
    <property type="entry name" value="PAS domain"/>
    <property type="match status" value="1"/>
</dbReference>
<dbReference type="GO" id="GO:0000155">
    <property type="term" value="F:phosphorelay sensor kinase activity"/>
    <property type="evidence" value="ECO:0007669"/>
    <property type="project" value="InterPro"/>
</dbReference>
<dbReference type="SUPFAM" id="SSF55785">
    <property type="entry name" value="PYP-like sensor domain (PAS domain)"/>
    <property type="match status" value="1"/>
</dbReference>
<feature type="domain" description="Histidine kinase" evidence="7">
    <location>
        <begin position="124"/>
        <end position="329"/>
    </location>
</feature>
<dbReference type="SUPFAM" id="SSF47384">
    <property type="entry name" value="Homodimeric domain of signal transducing histidine kinase"/>
    <property type="match status" value="1"/>
</dbReference>
<name>A0A345E4C3_9EURY</name>
<evidence type="ECO:0000256" key="3">
    <source>
        <dbReference type="ARBA" id="ARBA00022553"/>
    </source>
</evidence>
<dbReference type="KEGG" id="haj:DU500_11760"/>
<feature type="domain" description="PAC" evidence="9">
    <location>
        <begin position="61"/>
        <end position="113"/>
    </location>
</feature>
<dbReference type="PANTHER" id="PTHR43711:SF1">
    <property type="entry name" value="HISTIDINE KINASE 1"/>
    <property type="match status" value="1"/>
</dbReference>
<dbReference type="InterPro" id="IPR004358">
    <property type="entry name" value="Sig_transdc_His_kin-like_C"/>
</dbReference>
<keyword evidence="3" id="KW-0597">Phosphoprotein</keyword>
<organism evidence="10 11">
    <name type="scientific">Haloplanus rubicundus</name>
    <dbReference type="NCBI Taxonomy" id="1547898"/>
    <lineage>
        <taxon>Archaea</taxon>
        <taxon>Methanobacteriati</taxon>
        <taxon>Methanobacteriota</taxon>
        <taxon>Stenosarchaea group</taxon>
        <taxon>Halobacteria</taxon>
        <taxon>Halobacteriales</taxon>
        <taxon>Haloferacaceae</taxon>
        <taxon>Haloplanus</taxon>
    </lineage>
</organism>
<evidence type="ECO:0000256" key="6">
    <source>
        <dbReference type="ARBA" id="ARBA00023012"/>
    </source>
</evidence>
<dbReference type="Pfam" id="PF00512">
    <property type="entry name" value="HisKA"/>
    <property type="match status" value="1"/>
</dbReference>
<dbReference type="InterPro" id="IPR050736">
    <property type="entry name" value="Sensor_HK_Regulatory"/>
</dbReference>
<keyword evidence="5" id="KW-0418">Kinase</keyword>
<dbReference type="PROSITE" id="PS50112">
    <property type="entry name" value="PAS"/>
    <property type="match status" value="1"/>
</dbReference>
<dbReference type="CDD" id="cd00075">
    <property type="entry name" value="HATPase"/>
    <property type="match status" value="1"/>
</dbReference>
<comment type="catalytic activity">
    <reaction evidence="1">
        <text>ATP + protein L-histidine = ADP + protein N-phospho-L-histidine.</text>
        <dbReference type="EC" id="2.7.13.3"/>
    </reaction>
</comment>
<gene>
    <name evidence="10" type="ORF">DU500_11760</name>
</gene>
<evidence type="ECO:0000256" key="1">
    <source>
        <dbReference type="ARBA" id="ARBA00000085"/>
    </source>
</evidence>
<dbReference type="InterPro" id="IPR000700">
    <property type="entry name" value="PAS-assoc_C"/>
</dbReference>
<dbReference type="PANTHER" id="PTHR43711">
    <property type="entry name" value="TWO-COMPONENT HISTIDINE KINASE"/>
    <property type="match status" value="1"/>
</dbReference>
<dbReference type="SMART" id="SM00387">
    <property type="entry name" value="HATPase_c"/>
    <property type="match status" value="1"/>
</dbReference>
<reference evidence="10 11" key="1">
    <citation type="submission" date="2018-07" db="EMBL/GenBank/DDBJ databases">
        <title>Genome sequences of Haloplanus sp. CBA1113.</title>
        <authorList>
            <person name="Kim Y.B."/>
            <person name="Roh S.W."/>
        </authorList>
    </citation>
    <scope>NUCLEOTIDE SEQUENCE [LARGE SCALE GENOMIC DNA]</scope>
    <source>
        <strain evidence="10 11">CBA1113</strain>
    </source>
</reference>
<dbReference type="Gene3D" id="3.30.565.10">
    <property type="entry name" value="Histidine kinase-like ATPase, C-terminal domain"/>
    <property type="match status" value="1"/>
</dbReference>
<dbReference type="InterPro" id="IPR003594">
    <property type="entry name" value="HATPase_dom"/>
</dbReference>
<dbReference type="Proteomes" id="UP000253273">
    <property type="component" value="Chromosome"/>
</dbReference>
<evidence type="ECO:0000256" key="5">
    <source>
        <dbReference type="ARBA" id="ARBA00022777"/>
    </source>
</evidence>
<dbReference type="PRINTS" id="PR00344">
    <property type="entry name" value="BCTRLSENSOR"/>
</dbReference>